<dbReference type="Proteomes" id="UP000442714">
    <property type="component" value="Unassembled WGS sequence"/>
</dbReference>
<reference evidence="1 2" key="1">
    <citation type="submission" date="2019-12" db="EMBL/GenBank/DDBJ databases">
        <title>Genomic-based taxomic classification of the family Erythrobacteraceae.</title>
        <authorList>
            <person name="Xu L."/>
        </authorList>
    </citation>
    <scope>NUCLEOTIDE SEQUENCE [LARGE SCALE GENOMIC DNA]</scope>
    <source>
        <strain evidence="1 2">KCTC 52763</strain>
    </source>
</reference>
<evidence type="ECO:0008006" key="3">
    <source>
        <dbReference type="Google" id="ProtNLM"/>
    </source>
</evidence>
<keyword evidence="2" id="KW-1185">Reference proteome</keyword>
<dbReference type="RefSeq" id="WP_160605767.1">
    <property type="nucleotide sequence ID" value="NZ_WTYX01000002.1"/>
</dbReference>
<evidence type="ECO:0000313" key="1">
    <source>
        <dbReference type="EMBL" id="MXO91959.1"/>
    </source>
</evidence>
<evidence type="ECO:0000313" key="2">
    <source>
        <dbReference type="Proteomes" id="UP000442714"/>
    </source>
</evidence>
<comment type="caution">
    <text evidence="1">The sequence shown here is derived from an EMBL/GenBank/DDBJ whole genome shotgun (WGS) entry which is preliminary data.</text>
</comment>
<name>A0A845A2W4_9SPHN</name>
<organism evidence="1 2">
    <name type="scientific">Pontixanthobacter aquaemixtae</name>
    <dbReference type="NCBI Taxonomy" id="1958940"/>
    <lineage>
        <taxon>Bacteria</taxon>
        <taxon>Pseudomonadati</taxon>
        <taxon>Pseudomonadota</taxon>
        <taxon>Alphaproteobacteria</taxon>
        <taxon>Sphingomonadales</taxon>
        <taxon>Erythrobacteraceae</taxon>
        <taxon>Pontixanthobacter</taxon>
    </lineage>
</organism>
<sequence length="385" mass="41880">MIGRHLGKQLVAAVAAAGMLQGCAFGPQLRQVAVNQNQMVAEAEDELTLLNIVRASQRFPLHFTTIGEINGNAQFSTGLGLDLTLAQGPNSHDPGSSLGVQTSPSYKASVLGTEKFQRGIQQPIAAETVAAYLEAGWPDELILALLVERVDVYSDQKRLTRADHIDNEPGNNTRFAKFLCNFELTTKATASSRPLAGFADLIDLDGKDDADARRKEITGFLALLEKDSVALSEDTLYLTGSSSSVVINRLDEARCGEAVDPSLNGATLVPRFRSTQGMIYFLGEYFREAKSRHAYNLPFLNDECPVPVRQFRPILTVEDGSGRALVATKFRGVRYFIPEPAGNQCTEDEVIAARSMQVVAIVQQLLNLHKSAEDLPRSISVTGID</sequence>
<proteinExistence type="predicted"/>
<protein>
    <recommendedName>
        <fullName evidence="3">Lipoprotein</fullName>
    </recommendedName>
</protein>
<gene>
    <name evidence="1" type="ORF">GRI41_14080</name>
</gene>
<accession>A0A845A2W4</accession>
<dbReference type="AlphaFoldDB" id="A0A845A2W4"/>
<dbReference type="OrthoDB" id="7605178at2"/>
<dbReference type="PROSITE" id="PS51257">
    <property type="entry name" value="PROKAR_LIPOPROTEIN"/>
    <property type="match status" value="1"/>
</dbReference>
<dbReference type="EMBL" id="WTYX01000002">
    <property type="protein sequence ID" value="MXO91959.1"/>
    <property type="molecule type" value="Genomic_DNA"/>
</dbReference>